<keyword evidence="3" id="KW-0813">Transport</keyword>
<protein>
    <submittedName>
        <fullName evidence="10">Multidrug export protein EmrB</fullName>
    </submittedName>
</protein>
<feature type="transmembrane region" description="Helical" evidence="8">
    <location>
        <begin position="368"/>
        <end position="389"/>
    </location>
</feature>
<evidence type="ECO:0000256" key="8">
    <source>
        <dbReference type="SAM" id="Phobius"/>
    </source>
</evidence>
<feature type="transmembrane region" description="Helical" evidence="8">
    <location>
        <begin position="335"/>
        <end position="356"/>
    </location>
</feature>
<dbReference type="GO" id="GO:0022857">
    <property type="term" value="F:transmembrane transporter activity"/>
    <property type="evidence" value="ECO:0007669"/>
    <property type="project" value="InterPro"/>
</dbReference>
<comment type="subcellular location">
    <subcellularLocation>
        <location evidence="1">Cell membrane</location>
        <topology evidence="1">Multi-pass membrane protein</topology>
    </subcellularLocation>
</comment>
<feature type="transmembrane region" description="Helical" evidence="8">
    <location>
        <begin position="231"/>
        <end position="249"/>
    </location>
</feature>
<dbReference type="InterPro" id="IPR004638">
    <property type="entry name" value="EmrB-like"/>
</dbReference>
<dbReference type="Gene3D" id="1.20.1250.20">
    <property type="entry name" value="MFS general substrate transporter like domains"/>
    <property type="match status" value="1"/>
</dbReference>
<evidence type="ECO:0000256" key="7">
    <source>
        <dbReference type="ARBA" id="ARBA00023136"/>
    </source>
</evidence>
<keyword evidence="4" id="KW-1003">Cell membrane</keyword>
<gene>
    <name evidence="10" type="primary">emrB_18</name>
    <name evidence="10" type="ORF">GALL_258570</name>
</gene>
<proteinExistence type="inferred from homology"/>
<dbReference type="Gene3D" id="1.20.1720.10">
    <property type="entry name" value="Multidrug resistance protein D"/>
    <property type="match status" value="1"/>
</dbReference>
<feature type="transmembrane region" description="Helical" evidence="8">
    <location>
        <begin position="107"/>
        <end position="129"/>
    </location>
</feature>
<evidence type="ECO:0000256" key="2">
    <source>
        <dbReference type="ARBA" id="ARBA00008537"/>
    </source>
</evidence>
<dbReference type="Pfam" id="PF07690">
    <property type="entry name" value="MFS_1"/>
    <property type="match status" value="1"/>
</dbReference>
<evidence type="ECO:0000256" key="3">
    <source>
        <dbReference type="ARBA" id="ARBA00022448"/>
    </source>
</evidence>
<dbReference type="EMBL" id="MLJW01000238">
    <property type="protein sequence ID" value="OIQ92180.1"/>
    <property type="molecule type" value="Genomic_DNA"/>
</dbReference>
<dbReference type="NCBIfam" id="TIGR00711">
    <property type="entry name" value="efflux_EmrB"/>
    <property type="match status" value="1"/>
</dbReference>
<evidence type="ECO:0000256" key="1">
    <source>
        <dbReference type="ARBA" id="ARBA00004651"/>
    </source>
</evidence>
<dbReference type="SUPFAM" id="SSF103473">
    <property type="entry name" value="MFS general substrate transporter"/>
    <property type="match status" value="1"/>
</dbReference>
<keyword evidence="7 8" id="KW-0472">Membrane</keyword>
<feature type="domain" description="Major facilitator superfamily (MFS) profile" evidence="9">
    <location>
        <begin position="16"/>
        <end position="501"/>
    </location>
</feature>
<dbReference type="InterPro" id="IPR020846">
    <property type="entry name" value="MFS_dom"/>
</dbReference>
<evidence type="ECO:0000259" key="9">
    <source>
        <dbReference type="PROSITE" id="PS50850"/>
    </source>
</evidence>
<feature type="transmembrane region" description="Helical" evidence="8">
    <location>
        <begin position="82"/>
        <end position="101"/>
    </location>
</feature>
<reference evidence="10" key="1">
    <citation type="submission" date="2016-10" db="EMBL/GenBank/DDBJ databases">
        <title>Sequence of Gallionella enrichment culture.</title>
        <authorList>
            <person name="Poehlein A."/>
            <person name="Muehling M."/>
            <person name="Daniel R."/>
        </authorList>
    </citation>
    <scope>NUCLEOTIDE SEQUENCE</scope>
</reference>
<dbReference type="InterPro" id="IPR011701">
    <property type="entry name" value="MFS"/>
</dbReference>
<feature type="transmembrane region" description="Helical" evidence="8">
    <location>
        <begin position="168"/>
        <end position="190"/>
    </location>
</feature>
<accession>A0A1J5RJA3</accession>
<organism evidence="10">
    <name type="scientific">mine drainage metagenome</name>
    <dbReference type="NCBI Taxonomy" id="410659"/>
    <lineage>
        <taxon>unclassified sequences</taxon>
        <taxon>metagenomes</taxon>
        <taxon>ecological metagenomes</taxon>
    </lineage>
</organism>
<evidence type="ECO:0000256" key="4">
    <source>
        <dbReference type="ARBA" id="ARBA00022475"/>
    </source>
</evidence>
<dbReference type="PANTHER" id="PTHR42718:SF9">
    <property type="entry name" value="MAJOR FACILITATOR SUPERFAMILY MULTIDRUG TRANSPORTER MFSC"/>
    <property type="match status" value="1"/>
</dbReference>
<feature type="transmembrane region" description="Helical" evidence="8">
    <location>
        <begin position="270"/>
        <end position="291"/>
    </location>
</feature>
<feature type="transmembrane region" description="Helical" evidence="8">
    <location>
        <begin position="54"/>
        <end position="75"/>
    </location>
</feature>
<comment type="caution">
    <text evidence="10">The sequence shown here is derived from an EMBL/GenBank/DDBJ whole genome shotgun (WGS) entry which is preliminary data.</text>
</comment>
<feature type="transmembrane region" description="Helical" evidence="8">
    <location>
        <begin position="303"/>
        <end position="323"/>
    </location>
</feature>
<dbReference type="CDD" id="cd17503">
    <property type="entry name" value="MFS_LmrB_MDR_like"/>
    <property type="match status" value="1"/>
</dbReference>
<name>A0A1J5RJA3_9ZZZZ</name>
<feature type="transmembrane region" description="Helical" evidence="8">
    <location>
        <begin position="202"/>
        <end position="219"/>
    </location>
</feature>
<keyword evidence="6 8" id="KW-1133">Transmembrane helix</keyword>
<feature type="transmembrane region" description="Helical" evidence="8">
    <location>
        <begin position="477"/>
        <end position="494"/>
    </location>
</feature>
<dbReference type="PROSITE" id="PS50850">
    <property type="entry name" value="MFS"/>
    <property type="match status" value="1"/>
</dbReference>
<dbReference type="InterPro" id="IPR036259">
    <property type="entry name" value="MFS_trans_sf"/>
</dbReference>
<feature type="transmembrane region" description="Helical" evidence="8">
    <location>
        <begin position="141"/>
        <end position="162"/>
    </location>
</feature>
<keyword evidence="5 8" id="KW-0812">Transmembrane</keyword>
<dbReference type="PANTHER" id="PTHR42718">
    <property type="entry name" value="MAJOR FACILITATOR SUPERFAMILY MULTIDRUG TRANSPORTER MFSC"/>
    <property type="match status" value="1"/>
</dbReference>
<evidence type="ECO:0000313" key="10">
    <source>
        <dbReference type="EMBL" id="OIQ92180.1"/>
    </source>
</evidence>
<sequence length="513" mass="55466">MTVAGEPAVAPHRGFITLSVMLASIMQALDNTIANVALPHIQGSLSTTQDQMTWVLTSYIIAAAIMTPLSGWLAGQVGRRRVFLTSIVGFTVASALCGLAQSLPQIVIARLFQGLCGAALIPMSQAVLLDINPPEKHARAMALWVMGVVLGPILGPVLGGWLTENYNWRWVFYINVPFGVLSFLGILSFMPETPMRRSRFDFFGFATLSLAIGAFQLMLDRGQLKDWFSSTEIWVEAVLAGLGLYLFIVHMLTTKETPFVSPAMFKDRNFLTGNVFIFIVGVVLFATLALLPPLLQDLLGYPVVLTGLVTAPRGVGTLVAMFLVGRIMGRVDTRLIIAGGFVLTAYSLWQMTGFYLQMNSSQVVWSGLTQGLGTGFVYVPLAAVTFATLSPQYRNEGTAMFSLVRNVGSSVGISVVETLLTRNTQIMHARLAEQITPYGSDGLHALPHLALSTTSGLARLNELVSGQAAMIAYNDDFKLMMILTLCAIPLIALLKTGRASQLANKGTEPVVIE</sequence>
<evidence type="ECO:0000256" key="6">
    <source>
        <dbReference type="ARBA" id="ARBA00022989"/>
    </source>
</evidence>
<dbReference type="GO" id="GO:0005886">
    <property type="term" value="C:plasma membrane"/>
    <property type="evidence" value="ECO:0007669"/>
    <property type="project" value="UniProtKB-SubCell"/>
</dbReference>
<dbReference type="AlphaFoldDB" id="A0A1J5RJA3"/>
<comment type="similarity">
    <text evidence="2">Belongs to the major facilitator superfamily. EmrB family.</text>
</comment>
<evidence type="ECO:0000256" key="5">
    <source>
        <dbReference type="ARBA" id="ARBA00022692"/>
    </source>
</evidence>